<evidence type="ECO:0000256" key="5">
    <source>
        <dbReference type="SAM" id="Phobius"/>
    </source>
</evidence>
<dbReference type="AlphaFoldDB" id="A0A4P6DAV3"/>
<sequence length="76" mass="8434">MARTGKLILDRLHKAFVLACFTTTIVGLGVIGVRGANYFLYVYPQIKAQRAKDEENLLLEGKPEDILPDSATILKD</sequence>
<protein>
    <submittedName>
        <fullName evidence="6">Protein panstrongylus lignarius</fullName>
    </submittedName>
</protein>
<proteinExistence type="predicted"/>
<accession>A0A4P6DAV3</accession>
<feature type="transmembrane region" description="Helical" evidence="5">
    <location>
        <begin position="12"/>
        <end position="33"/>
    </location>
</feature>
<keyword evidence="3 5" id="KW-1133">Transmembrane helix</keyword>
<comment type="subcellular location">
    <subcellularLocation>
        <location evidence="1">Membrane</location>
        <topology evidence="1">Single-pass membrane protein</topology>
    </subcellularLocation>
</comment>
<dbReference type="Pfam" id="PF14880">
    <property type="entry name" value="COX14"/>
    <property type="match status" value="1"/>
</dbReference>
<reference evidence="6" key="1">
    <citation type="submission" date="2019-04" db="EMBL/GenBank/DDBJ databases">
        <title>Analysis of the testis transcriptome of the Chagas disease vector Rhodnius prolixus.</title>
        <authorList>
            <person name="Cesar J."/>
            <person name="Ribeiro J.M."/>
            <person name="Pereira M.H."/>
            <person name="Araujo R.N."/>
            <person name="Gontijo N.F."/>
            <person name="Pessoa G."/>
            <person name="Sant'Anna M.V."/>
            <person name="Sorgine M.H."/>
            <person name="Majerowicz D."/>
            <person name="Carvalho A.B."/>
            <person name="Braz G."/>
            <person name="Mesquita R."/>
            <person name="Lagerblad P.O."/>
            <person name="Koerich L.B."/>
        </authorList>
    </citation>
    <scope>NUCLEOTIDE SEQUENCE</scope>
</reference>
<evidence type="ECO:0000256" key="4">
    <source>
        <dbReference type="ARBA" id="ARBA00023136"/>
    </source>
</evidence>
<keyword evidence="4 5" id="KW-0472">Membrane</keyword>
<evidence type="ECO:0000256" key="1">
    <source>
        <dbReference type="ARBA" id="ARBA00004167"/>
    </source>
</evidence>
<keyword evidence="2 5" id="KW-0812">Transmembrane</keyword>
<evidence type="ECO:0000256" key="2">
    <source>
        <dbReference type="ARBA" id="ARBA00022692"/>
    </source>
</evidence>
<evidence type="ECO:0000256" key="3">
    <source>
        <dbReference type="ARBA" id="ARBA00022989"/>
    </source>
</evidence>
<name>A0A4P6DAV3_RHOPR</name>
<dbReference type="InterPro" id="IPR029208">
    <property type="entry name" value="COX14"/>
</dbReference>
<evidence type="ECO:0000313" key="6">
    <source>
        <dbReference type="EMBL" id="MOY46316.1"/>
    </source>
</evidence>
<dbReference type="GO" id="GO:0016020">
    <property type="term" value="C:membrane"/>
    <property type="evidence" value="ECO:0007669"/>
    <property type="project" value="UniProtKB-SubCell"/>
</dbReference>
<dbReference type="EMBL" id="GHKJ01001286">
    <property type="protein sequence ID" value="MOY46316.1"/>
    <property type="molecule type" value="Transcribed_RNA"/>
</dbReference>
<organism evidence="6">
    <name type="scientific">Rhodnius prolixus</name>
    <name type="common">Triatomid bug</name>
    <dbReference type="NCBI Taxonomy" id="13249"/>
    <lineage>
        <taxon>Eukaryota</taxon>
        <taxon>Metazoa</taxon>
        <taxon>Ecdysozoa</taxon>
        <taxon>Arthropoda</taxon>
        <taxon>Hexapoda</taxon>
        <taxon>Insecta</taxon>
        <taxon>Pterygota</taxon>
        <taxon>Neoptera</taxon>
        <taxon>Paraneoptera</taxon>
        <taxon>Hemiptera</taxon>
        <taxon>Heteroptera</taxon>
        <taxon>Panheteroptera</taxon>
        <taxon>Cimicomorpha</taxon>
        <taxon>Reduviidae</taxon>
        <taxon>Triatominae</taxon>
        <taxon>Rhodnius</taxon>
    </lineage>
</organism>